<dbReference type="GO" id="GO:0005524">
    <property type="term" value="F:ATP binding"/>
    <property type="evidence" value="ECO:0007669"/>
    <property type="project" value="InterPro"/>
</dbReference>
<dbReference type="RefSeq" id="WP_184361885.1">
    <property type="nucleotide sequence ID" value="NZ_BAAAKM010000107.1"/>
</dbReference>
<protein>
    <submittedName>
        <fullName evidence="1">Superfamily I DNA/RNA helicase</fullName>
    </submittedName>
</protein>
<comment type="caution">
    <text evidence="1">The sequence shown here is derived from an EMBL/GenBank/DDBJ whole genome shotgun (WGS) entry which is preliminary data.</text>
</comment>
<dbReference type="GO" id="GO:0000725">
    <property type="term" value="P:recombinational repair"/>
    <property type="evidence" value="ECO:0007669"/>
    <property type="project" value="TreeGrafter"/>
</dbReference>
<keyword evidence="1" id="KW-0378">Hydrolase</keyword>
<reference evidence="1 2" key="1">
    <citation type="submission" date="2020-08" db="EMBL/GenBank/DDBJ databases">
        <title>Sequencing the genomes of 1000 actinobacteria strains.</title>
        <authorList>
            <person name="Klenk H.-P."/>
        </authorList>
    </citation>
    <scope>NUCLEOTIDE SEQUENCE [LARGE SCALE GENOMIC DNA]</scope>
    <source>
        <strain evidence="1 2">DSM 44598</strain>
    </source>
</reference>
<keyword evidence="2" id="KW-1185">Reference proteome</keyword>
<dbReference type="EMBL" id="JACHDO010000001">
    <property type="protein sequence ID" value="MBB5489589.1"/>
    <property type="molecule type" value="Genomic_DNA"/>
</dbReference>
<dbReference type="Gene3D" id="3.40.50.300">
    <property type="entry name" value="P-loop containing nucleotide triphosphate hydrolases"/>
    <property type="match status" value="2"/>
</dbReference>
<sequence>MNAAVNGSLRVLRYLDLSEEQQRVLDALPFDGNHLVCGPAGSGKSVLAAHRAVMLALTGTPSTLLCRSNLLRQHVEPAATELRPQTRVATVHSWVGSWYAHAVGGRPPTRTPGGFDIDWTALLTEAVGAAEPSTPEALVIDEGQDLPVEFYRLCRLAGARVTVLADEHQTITESRSTTAEIRNILAAEEVGLSENHRTTRPIAELAEHFRLGGPPPVLPQREGPTPLVARYRAFAELTTELRAHVRHHPERSIGVVVRFRELQMRLLEAFERAGVPVQAYVGSGQGRYRNIDASRPGVHLVTRASVKGLEFDTVFVPDCHRDTADPSDPDQRMMYYVLCTRARHELRLGFAGDRPPPHLDGIPLDLYQPQP</sequence>
<keyword evidence="1" id="KW-0067">ATP-binding</keyword>
<gene>
    <name evidence="1" type="ORF">HNR07_000726</name>
</gene>
<name>A0A840VYR7_9ACTN</name>
<dbReference type="Proteomes" id="UP000579647">
    <property type="component" value="Unassembled WGS sequence"/>
</dbReference>
<evidence type="ECO:0000313" key="2">
    <source>
        <dbReference type="Proteomes" id="UP000579647"/>
    </source>
</evidence>
<keyword evidence="1" id="KW-0547">Nucleotide-binding</keyword>
<dbReference type="SUPFAM" id="SSF52540">
    <property type="entry name" value="P-loop containing nucleoside triphosphate hydrolases"/>
    <property type="match status" value="1"/>
</dbReference>
<accession>A0A840VYR7</accession>
<proteinExistence type="predicted"/>
<dbReference type="GO" id="GO:0003677">
    <property type="term" value="F:DNA binding"/>
    <property type="evidence" value="ECO:0007669"/>
    <property type="project" value="InterPro"/>
</dbReference>
<organism evidence="1 2">
    <name type="scientific">Nocardiopsis metallicus</name>
    <dbReference type="NCBI Taxonomy" id="179819"/>
    <lineage>
        <taxon>Bacteria</taxon>
        <taxon>Bacillati</taxon>
        <taxon>Actinomycetota</taxon>
        <taxon>Actinomycetes</taxon>
        <taxon>Streptosporangiales</taxon>
        <taxon>Nocardiopsidaceae</taxon>
        <taxon>Nocardiopsis</taxon>
    </lineage>
</organism>
<dbReference type="PANTHER" id="PTHR11070:SF2">
    <property type="entry name" value="ATP-DEPENDENT DNA HELICASE SRS2"/>
    <property type="match status" value="1"/>
</dbReference>
<dbReference type="PANTHER" id="PTHR11070">
    <property type="entry name" value="UVRD / RECB / PCRA DNA HELICASE FAMILY MEMBER"/>
    <property type="match status" value="1"/>
</dbReference>
<dbReference type="InterPro" id="IPR000212">
    <property type="entry name" value="DNA_helicase_UvrD/REP"/>
</dbReference>
<dbReference type="AlphaFoldDB" id="A0A840VYR7"/>
<evidence type="ECO:0000313" key="1">
    <source>
        <dbReference type="EMBL" id="MBB5489589.1"/>
    </source>
</evidence>
<dbReference type="GO" id="GO:0043138">
    <property type="term" value="F:3'-5' DNA helicase activity"/>
    <property type="evidence" value="ECO:0007669"/>
    <property type="project" value="TreeGrafter"/>
</dbReference>
<dbReference type="InterPro" id="IPR027417">
    <property type="entry name" value="P-loop_NTPase"/>
</dbReference>
<keyword evidence="1" id="KW-0347">Helicase</keyword>